<name>A0A7W8HHI7_9BURK</name>
<dbReference type="AlphaFoldDB" id="A0A7W8HHI7"/>
<dbReference type="PANTHER" id="PTHR38731:SF1">
    <property type="entry name" value="FECR PROTEIN DOMAIN-CONTAINING PROTEIN"/>
    <property type="match status" value="1"/>
</dbReference>
<dbReference type="EMBL" id="JACHGB010000004">
    <property type="protein sequence ID" value="MBB5272120.1"/>
    <property type="molecule type" value="Genomic_DNA"/>
</dbReference>
<feature type="region of interest" description="Disordered" evidence="1">
    <location>
        <begin position="330"/>
        <end position="771"/>
    </location>
</feature>
<feature type="compositionally biased region" description="Low complexity" evidence="1">
    <location>
        <begin position="225"/>
        <end position="279"/>
    </location>
</feature>
<keyword evidence="5" id="KW-1185">Reference proteome</keyword>
<gene>
    <name evidence="4" type="ORF">HNQ70_002134</name>
</gene>
<dbReference type="PANTHER" id="PTHR38731">
    <property type="entry name" value="LIPL45-RELATED LIPOPROTEIN-RELATED"/>
    <property type="match status" value="1"/>
</dbReference>
<accession>A0A7W8HHI7</accession>
<evidence type="ECO:0000256" key="1">
    <source>
        <dbReference type="SAM" id="MobiDB-lite"/>
    </source>
</evidence>
<protein>
    <recommendedName>
        <fullName evidence="3">FecR protein domain-containing protein</fullName>
    </recommendedName>
</protein>
<dbReference type="RefSeq" id="WP_221302760.1">
    <property type="nucleotide sequence ID" value="NZ_BAABEW010000002.1"/>
</dbReference>
<dbReference type="Pfam" id="PF04773">
    <property type="entry name" value="FecR"/>
    <property type="match status" value="1"/>
</dbReference>
<reference evidence="4 5" key="1">
    <citation type="submission" date="2020-08" db="EMBL/GenBank/DDBJ databases">
        <title>Genomic Encyclopedia of Type Strains, Phase IV (KMG-IV): sequencing the most valuable type-strain genomes for metagenomic binning, comparative biology and taxonomic classification.</title>
        <authorList>
            <person name="Goeker M."/>
        </authorList>
    </citation>
    <scope>NUCLEOTIDE SEQUENCE [LARGE SCALE GENOMIC DNA]</scope>
    <source>
        <strain evidence="4 5">DSM 29781</strain>
    </source>
</reference>
<feature type="compositionally biased region" description="Gly residues" evidence="1">
    <location>
        <begin position="348"/>
        <end position="760"/>
    </location>
</feature>
<organism evidence="4 5">
    <name type="scientific">Quisquiliibacterium transsilvanicum</name>
    <dbReference type="NCBI Taxonomy" id="1549638"/>
    <lineage>
        <taxon>Bacteria</taxon>
        <taxon>Pseudomonadati</taxon>
        <taxon>Pseudomonadota</taxon>
        <taxon>Betaproteobacteria</taxon>
        <taxon>Burkholderiales</taxon>
        <taxon>Burkholderiaceae</taxon>
        <taxon>Quisquiliibacterium</taxon>
    </lineage>
</organism>
<evidence type="ECO:0000313" key="5">
    <source>
        <dbReference type="Proteomes" id="UP000532440"/>
    </source>
</evidence>
<feature type="compositionally biased region" description="Low complexity" evidence="1">
    <location>
        <begin position="292"/>
        <end position="307"/>
    </location>
</feature>
<evidence type="ECO:0000256" key="2">
    <source>
        <dbReference type="SAM" id="SignalP"/>
    </source>
</evidence>
<comment type="caution">
    <text evidence="4">The sequence shown here is derived from an EMBL/GenBank/DDBJ whole genome shotgun (WGS) entry which is preliminary data.</text>
</comment>
<feature type="signal peptide" evidence="2">
    <location>
        <begin position="1"/>
        <end position="16"/>
    </location>
</feature>
<proteinExistence type="predicted"/>
<feature type="region of interest" description="Disordered" evidence="1">
    <location>
        <begin position="213"/>
        <end position="307"/>
    </location>
</feature>
<feature type="chain" id="PRO_5031484611" description="FecR protein domain-containing protein" evidence="2">
    <location>
        <begin position="17"/>
        <end position="1022"/>
    </location>
</feature>
<evidence type="ECO:0000259" key="3">
    <source>
        <dbReference type="Pfam" id="PF04773"/>
    </source>
</evidence>
<dbReference type="InterPro" id="IPR006860">
    <property type="entry name" value="FecR"/>
</dbReference>
<feature type="domain" description="FecR protein" evidence="3">
    <location>
        <begin position="52"/>
        <end position="161"/>
    </location>
</feature>
<evidence type="ECO:0000313" key="4">
    <source>
        <dbReference type="EMBL" id="MBB5272120.1"/>
    </source>
</evidence>
<keyword evidence="2" id="KW-0732">Signal</keyword>
<sequence>MTAALVLGFTALPALAADAVFLVVSGEVRIVRTGETPQSAARSGDELRSGDLIVTSRDGRAQLRFSDGAIVSLQPGTEFRIDDYRFDPQEQRGFFSLLRGAMRTTTGAIGKRNRSDYRMQTPTATIGIRGTLYLAEETVCDPACAPGARAGLRVSVSEGRIAVRTAAGEIEVGEGTAAEVSSPDALPRLTELRPLLTPATLFARAASDLASSVRRGAPPAGAEQASEAGTPTASAAAPNAAGPNAAGPNAAGPNAAASGAAAQGASRAGASASTKGSAGADDRIAFETPDGSASPLQSSSSATPAASRAADGRLDLLAAIDASPSVPPDFVIVDPVNPTPPNPPIADGSGGGSSGGGSSGGGSSGGGSTGGGSTGGGSTGGGSTGGGSTGGGSTGGGSTGGGSTGGGSTGGGSTGGGSTGGGSTGGGSTGGGSTGGGSTGGGSTGGGSTGGGSTGGGSTGGGSTGGGSTGGGSTGGGSTGGGSTGGGSTGGGSTGGDSTGGGSTGGGSTGGGSTGGGSTGGGSTGGGSTGGGSTGGGSTGGGSTGGGSTGGGSTGGGSTGGGSTGGGTAGGDSTGGGSTDGGSTGGGSTGGGTAGGDSTGGGSTGGGSTGGGSTGGGSTGGGSTGGGSTGGGTAGGDSTGGGSTGGGSTGGGSTGGGSTGGGSTGGGSTGGGSTGGGSTGGGSTGGGSTGGGSTGGGSTGGGTAGGDSTGGGSTGGGSTGGGSTGGGSTGGGSTGGGSTGGGSTGGGSTGGGSTGGGSTGGSSPPAELPLATGLASTGSLRLDLRQIPIFGSLQFASPDGRVELDSQLRLESVGLCPQLACLSRGTAAHADSGSDPYASWGRWTNGSADVRVLGIGARIALGANQSIHYLVGVPTVTMPTSGSFRYELLGATSPTASDGSLAPGSFKMSAVAQFSSGEAARIGLQGSVKMGNGQFNISTNGGLGNPKSSELTMQGGSTFSGSLVTQPNAGNAAFDCGRAGCAVRVDGAFYGPEAARLGLGYAIVDPSTPGRTISGVGVLQKR</sequence>
<dbReference type="Proteomes" id="UP000532440">
    <property type="component" value="Unassembled WGS sequence"/>
</dbReference>
<dbReference type="Gene3D" id="2.60.120.1440">
    <property type="match status" value="1"/>
</dbReference>